<dbReference type="PANTHER" id="PTHR43861">
    <property type="entry name" value="TRANS-ACONITATE 2-METHYLTRANSFERASE-RELATED"/>
    <property type="match status" value="1"/>
</dbReference>
<dbReference type="AlphaFoldDB" id="A0AAP5IAM3"/>
<dbReference type="InterPro" id="IPR010743">
    <property type="entry name" value="Methionine_synth_MetW"/>
</dbReference>
<evidence type="ECO:0000313" key="2">
    <source>
        <dbReference type="Proteomes" id="UP000667802"/>
    </source>
</evidence>
<sequence length="229" mass="26204">MYKPLNSDSIYSNQGNASVLKFLDESDRTILDIGCGAGDTGQLIREIYPQAHVTGITCSEFEFTKAIQKLDCCVCMDIERDTLPTLPYEQFDVLCFLHVLEHLVDPVSAIKKLLPYLKIGGKVIIALPNIANWRYRWQIALGKFEYTDGGVMDKTHLRFYTFDTAPRYLIQLIPQLKLEHHLVTGSIPLGFLRRQFLSNNIRRFIDNLGCRNIPNLFGYEILMVALRTD</sequence>
<reference evidence="2" key="1">
    <citation type="journal article" date="2021" name="Science">
        <title>Hunting the eagle killer: A cyanobacterial neurotoxin causes vacuolar myelinopathy.</title>
        <authorList>
            <person name="Breinlinger S."/>
            <person name="Phillips T.J."/>
            <person name="Haram B.N."/>
            <person name="Mares J."/>
            <person name="Martinez Yerena J.A."/>
            <person name="Hrouzek P."/>
            <person name="Sobotka R."/>
            <person name="Henderson W.M."/>
            <person name="Schmieder P."/>
            <person name="Williams S.M."/>
            <person name="Lauderdale J.D."/>
            <person name="Wilde H.D."/>
            <person name="Gerrin W."/>
            <person name="Kust A."/>
            <person name="Washington J.W."/>
            <person name="Wagner C."/>
            <person name="Geier B."/>
            <person name="Liebeke M."/>
            <person name="Enke H."/>
            <person name="Niedermeyer T.H.J."/>
            <person name="Wilde S.B."/>
        </authorList>
    </citation>
    <scope>NUCLEOTIDE SEQUENCE [LARGE SCALE GENOMIC DNA]</scope>
    <source>
        <strain evidence="2">Thurmond2011</strain>
    </source>
</reference>
<dbReference type="CDD" id="cd02440">
    <property type="entry name" value="AdoMet_MTases"/>
    <property type="match status" value="1"/>
</dbReference>
<dbReference type="Pfam" id="PF07021">
    <property type="entry name" value="MetW"/>
    <property type="match status" value="1"/>
</dbReference>
<dbReference type="InterPro" id="IPR029063">
    <property type="entry name" value="SAM-dependent_MTases_sf"/>
</dbReference>
<gene>
    <name evidence="1" type="ORF">G7B40_026060</name>
</gene>
<comment type="caution">
    <text evidence="1">The sequence shown here is derived from an EMBL/GenBank/DDBJ whole genome shotgun (WGS) entry which is preliminary data.</text>
</comment>
<dbReference type="GO" id="GO:0008168">
    <property type="term" value="F:methyltransferase activity"/>
    <property type="evidence" value="ECO:0007669"/>
    <property type="project" value="UniProtKB-KW"/>
</dbReference>
<keyword evidence="1" id="KW-0489">Methyltransferase</keyword>
<dbReference type="GO" id="GO:0032259">
    <property type="term" value="P:methylation"/>
    <property type="evidence" value="ECO:0007669"/>
    <property type="project" value="UniProtKB-KW"/>
</dbReference>
<dbReference type="EMBL" id="JAALHA020000015">
    <property type="protein sequence ID" value="MDR9898000.1"/>
    <property type="molecule type" value="Genomic_DNA"/>
</dbReference>
<keyword evidence="2" id="KW-1185">Reference proteome</keyword>
<organism evidence="1 2">
    <name type="scientific">Aetokthonos hydrillicola Thurmond2011</name>
    <dbReference type="NCBI Taxonomy" id="2712845"/>
    <lineage>
        <taxon>Bacteria</taxon>
        <taxon>Bacillati</taxon>
        <taxon>Cyanobacteriota</taxon>
        <taxon>Cyanophyceae</taxon>
        <taxon>Nostocales</taxon>
        <taxon>Hapalosiphonaceae</taxon>
        <taxon>Aetokthonos</taxon>
    </lineage>
</organism>
<accession>A0AAP5IAM3</accession>
<keyword evidence="1" id="KW-0808">Transferase</keyword>
<dbReference type="Gene3D" id="3.40.50.150">
    <property type="entry name" value="Vaccinia Virus protein VP39"/>
    <property type="match status" value="1"/>
</dbReference>
<dbReference type="Proteomes" id="UP000667802">
    <property type="component" value="Unassembled WGS sequence"/>
</dbReference>
<proteinExistence type="predicted"/>
<evidence type="ECO:0000313" key="1">
    <source>
        <dbReference type="EMBL" id="MDR9898000.1"/>
    </source>
</evidence>
<dbReference type="SUPFAM" id="SSF53335">
    <property type="entry name" value="S-adenosyl-L-methionine-dependent methyltransferases"/>
    <property type="match status" value="1"/>
</dbReference>
<dbReference type="RefSeq" id="WP_208339957.1">
    <property type="nucleotide sequence ID" value="NZ_CAWQFN010000581.1"/>
</dbReference>
<name>A0AAP5IAM3_9CYAN</name>
<protein>
    <submittedName>
        <fullName evidence="1">Class I SAM-dependent methyltransferase</fullName>
    </submittedName>
</protein>